<dbReference type="EMBL" id="JABSTU010000008">
    <property type="protein sequence ID" value="KAH8024411.1"/>
    <property type="molecule type" value="Genomic_DNA"/>
</dbReference>
<protein>
    <submittedName>
        <fullName evidence="1">Uncharacterized protein</fullName>
    </submittedName>
</protein>
<comment type="caution">
    <text evidence="1">The sequence shown here is derived from an EMBL/GenBank/DDBJ whole genome shotgun (WGS) entry which is preliminary data.</text>
</comment>
<evidence type="ECO:0000313" key="2">
    <source>
        <dbReference type="Proteomes" id="UP000821866"/>
    </source>
</evidence>
<organism evidence="1 2">
    <name type="scientific">Rhipicephalus microplus</name>
    <name type="common">Cattle tick</name>
    <name type="synonym">Boophilus microplus</name>
    <dbReference type="NCBI Taxonomy" id="6941"/>
    <lineage>
        <taxon>Eukaryota</taxon>
        <taxon>Metazoa</taxon>
        <taxon>Ecdysozoa</taxon>
        <taxon>Arthropoda</taxon>
        <taxon>Chelicerata</taxon>
        <taxon>Arachnida</taxon>
        <taxon>Acari</taxon>
        <taxon>Parasitiformes</taxon>
        <taxon>Ixodida</taxon>
        <taxon>Ixodoidea</taxon>
        <taxon>Ixodidae</taxon>
        <taxon>Rhipicephalinae</taxon>
        <taxon>Rhipicephalus</taxon>
        <taxon>Boophilus</taxon>
    </lineage>
</organism>
<dbReference type="PROSITE" id="PS51257">
    <property type="entry name" value="PROKAR_LIPOPROTEIN"/>
    <property type="match status" value="1"/>
</dbReference>
<evidence type="ECO:0000313" key="1">
    <source>
        <dbReference type="EMBL" id="KAH8024411.1"/>
    </source>
</evidence>
<name>A0A9J6DQM7_RHIMP</name>
<dbReference type="SUPFAM" id="SSF55486">
    <property type="entry name" value="Metalloproteases ('zincins'), catalytic domain"/>
    <property type="match status" value="1"/>
</dbReference>
<accession>A0A9J6DQM7</accession>
<dbReference type="Proteomes" id="UP000821866">
    <property type="component" value="Chromosome 6"/>
</dbReference>
<sequence>MPRDEASGAHNSHVLIACLTLSAPLLISGFAALLWTLVHALTGTSYKPRPEQPPFCCPEVIETIILLSNMSVNPCSNIMSYACYKKSELDRQAIVQRALASAVLNPTLQGKLRTPVGDILRTHYESCLVSAVSNLFTTDYAVKAVIDLFRRWTVKSTSSPRTPVDLIKLSGLLHFRYNIFSVFRTETVRLAERNETAYVIVAVPAPNILAAGDAGSAKYANAIFVAANAYTGLNVTIETMTALITRLRGAIYFSTKELYVGKLPALNYVFPFADMSSWKVILRQAAALVYFSVHTTKSVFYEEIRHTEQATSLVAQASFCSQQIVKLFSLWDVLSTQQMTSPDRDAVVMQLFDSIAEAVVADAEVTFSEHLNSSEVRSVLRGVSVVLAIDMTAPYAHHLPYVSDDYFENVMELRDFYFQDRVEYLSAGALEFALPLYSAPSPEPGKGGECRDNRSDALMLHGASQRCTASGRPCSRQFVSRAGNRIVISAGVYTLLKFNDTRIRGNRSRLNGAAVNNAAVLGVLLADALWDALIGSDRWDPRTRQQLIDHTVCINELTGFILTSHLKYPLLSLLIRGPHHRRTGMAPKGSGVRPVQLFGEPDIFHAFRAAPSVPDSERERRKCRARGIRFHSAKTSRAVRRRVRGISTDV</sequence>
<dbReference type="AlphaFoldDB" id="A0A9J6DQM7"/>
<keyword evidence="2" id="KW-1185">Reference proteome</keyword>
<proteinExistence type="predicted"/>
<gene>
    <name evidence="1" type="ORF">HPB51_022895</name>
</gene>
<reference evidence="1" key="2">
    <citation type="submission" date="2021-09" db="EMBL/GenBank/DDBJ databases">
        <authorList>
            <person name="Jia N."/>
            <person name="Wang J."/>
            <person name="Shi W."/>
            <person name="Du L."/>
            <person name="Sun Y."/>
            <person name="Zhan W."/>
            <person name="Jiang J."/>
            <person name="Wang Q."/>
            <person name="Zhang B."/>
            <person name="Ji P."/>
            <person name="Sakyi L.B."/>
            <person name="Cui X."/>
            <person name="Yuan T."/>
            <person name="Jiang B."/>
            <person name="Yang W."/>
            <person name="Lam T.T.-Y."/>
            <person name="Chang Q."/>
            <person name="Ding S."/>
            <person name="Wang X."/>
            <person name="Zhu J."/>
            <person name="Ruan X."/>
            <person name="Zhao L."/>
            <person name="Wei J."/>
            <person name="Que T."/>
            <person name="Du C."/>
            <person name="Cheng J."/>
            <person name="Dai P."/>
            <person name="Han X."/>
            <person name="Huang E."/>
            <person name="Gao Y."/>
            <person name="Liu J."/>
            <person name="Shao H."/>
            <person name="Ye R."/>
            <person name="Li L."/>
            <person name="Wei W."/>
            <person name="Wang X."/>
            <person name="Wang C."/>
            <person name="Huo Q."/>
            <person name="Li W."/>
            <person name="Guo W."/>
            <person name="Chen H."/>
            <person name="Chen S."/>
            <person name="Zhou L."/>
            <person name="Zhou L."/>
            <person name="Ni X."/>
            <person name="Tian J."/>
            <person name="Zhou Y."/>
            <person name="Sheng Y."/>
            <person name="Liu T."/>
            <person name="Pan Y."/>
            <person name="Xia L."/>
            <person name="Li J."/>
            <person name="Zhao F."/>
            <person name="Cao W."/>
        </authorList>
    </citation>
    <scope>NUCLEOTIDE SEQUENCE</scope>
    <source>
        <strain evidence="1">Rmic-2018</strain>
        <tissue evidence="1">Larvae</tissue>
    </source>
</reference>
<reference evidence="1" key="1">
    <citation type="journal article" date="2020" name="Cell">
        <title>Large-Scale Comparative Analyses of Tick Genomes Elucidate Their Genetic Diversity and Vector Capacities.</title>
        <authorList>
            <consortium name="Tick Genome and Microbiome Consortium (TIGMIC)"/>
            <person name="Jia N."/>
            <person name="Wang J."/>
            <person name="Shi W."/>
            <person name="Du L."/>
            <person name="Sun Y."/>
            <person name="Zhan W."/>
            <person name="Jiang J.F."/>
            <person name="Wang Q."/>
            <person name="Zhang B."/>
            <person name="Ji P."/>
            <person name="Bell-Sakyi L."/>
            <person name="Cui X.M."/>
            <person name="Yuan T.T."/>
            <person name="Jiang B.G."/>
            <person name="Yang W.F."/>
            <person name="Lam T.T."/>
            <person name="Chang Q.C."/>
            <person name="Ding S.J."/>
            <person name="Wang X.J."/>
            <person name="Zhu J.G."/>
            <person name="Ruan X.D."/>
            <person name="Zhao L."/>
            <person name="Wei J.T."/>
            <person name="Ye R.Z."/>
            <person name="Que T.C."/>
            <person name="Du C.H."/>
            <person name="Zhou Y.H."/>
            <person name="Cheng J.X."/>
            <person name="Dai P.F."/>
            <person name="Guo W.B."/>
            <person name="Han X.H."/>
            <person name="Huang E.J."/>
            <person name="Li L.F."/>
            <person name="Wei W."/>
            <person name="Gao Y.C."/>
            <person name="Liu J.Z."/>
            <person name="Shao H.Z."/>
            <person name="Wang X."/>
            <person name="Wang C.C."/>
            <person name="Yang T.C."/>
            <person name="Huo Q.B."/>
            <person name="Li W."/>
            <person name="Chen H.Y."/>
            <person name="Chen S.E."/>
            <person name="Zhou L.G."/>
            <person name="Ni X.B."/>
            <person name="Tian J.H."/>
            <person name="Sheng Y."/>
            <person name="Liu T."/>
            <person name="Pan Y.S."/>
            <person name="Xia L.Y."/>
            <person name="Li J."/>
            <person name="Zhao F."/>
            <person name="Cao W.C."/>
        </authorList>
    </citation>
    <scope>NUCLEOTIDE SEQUENCE</scope>
    <source>
        <strain evidence="1">Rmic-2018</strain>
    </source>
</reference>